<feature type="domain" description="HTH merR-type" evidence="2">
    <location>
        <begin position="5"/>
        <end position="70"/>
    </location>
</feature>
<dbReference type="SUPFAM" id="SSF46955">
    <property type="entry name" value="Putative DNA-binding domain"/>
    <property type="match status" value="1"/>
</dbReference>
<evidence type="ECO:0000256" key="1">
    <source>
        <dbReference type="SAM" id="Coils"/>
    </source>
</evidence>
<protein>
    <submittedName>
        <fullName evidence="3">Helix-turn-helix domain-containing protein</fullName>
    </submittedName>
</protein>
<dbReference type="Pfam" id="PF13411">
    <property type="entry name" value="MerR_1"/>
    <property type="match status" value="1"/>
</dbReference>
<name>A0ABT0W728_9BACI</name>
<comment type="caution">
    <text evidence="3">The sequence shown here is derived from an EMBL/GenBank/DDBJ whole genome shotgun (WGS) entry which is preliminary data.</text>
</comment>
<dbReference type="InterPro" id="IPR009061">
    <property type="entry name" value="DNA-bd_dom_put_sf"/>
</dbReference>
<dbReference type="InterPro" id="IPR000551">
    <property type="entry name" value="MerR-type_HTH_dom"/>
</dbReference>
<proteinExistence type="predicted"/>
<sequence>MDAFFKVNEVAKSLGITPSTIKKYYLLFEQYNYIFKRHKNGQLMFSEVDIELFKKLIDLKNKPGMNVSKAVEQLLKERGIYSTNDVSPQLTFMITEINHLKQLVTQQNQTMEKLQDQLNRIEEHRKIDTRKKLDDLEEDLISFIKSSMMNWQNDRSR</sequence>
<keyword evidence="4" id="KW-1185">Reference proteome</keyword>
<gene>
    <name evidence="3" type="ORF">NDK43_06640</name>
</gene>
<organism evidence="3 4">
    <name type="scientific">Neobacillus pocheonensis</name>
    <dbReference type="NCBI Taxonomy" id="363869"/>
    <lineage>
        <taxon>Bacteria</taxon>
        <taxon>Bacillati</taxon>
        <taxon>Bacillota</taxon>
        <taxon>Bacilli</taxon>
        <taxon>Bacillales</taxon>
        <taxon>Bacillaceae</taxon>
        <taxon>Neobacillus</taxon>
    </lineage>
</organism>
<evidence type="ECO:0000313" key="4">
    <source>
        <dbReference type="Proteomes" id="UP001523262"/>
    </source>
</evidence>
<reference evidence="3 4" key="1">
    <citation type="submission" date="2022-06" db="EMBL/GenBank/DDBJ databases">
        <authorList>
            <person name="Jeon C.O."/>
        </authorList>
    </citation>
    <scope>NUCLEOTIDE SEQUENCE [LARGE SCALE GENOMIC DNA]</scope>
    <source>
        <strain evidence="3 4">KCTC 13943</strain>
    </source>
</reference>
<dbReference type="EMBL" id="JAMQCR010000001">
    <property type="protein sequence ID" value="MCM2532122.1"/>
    <property type="molecule type" value="Genomic_DNA"/>
</dbReference>
<dbReference type="Proteomes" id="UP001523262">
    <property type="component" value="Unassembled WGS sequence"/>
</dbReference>
<dbReference type="Gene3D" id="1.10.1660.10">
    <property type="match status" value="1"/>
</dbReference>
<keyword evidence="1" id="KW-0175">Coiled coil</keyword>
<accession>A0ABT0W728</accession>
<evidence type="ECO:0000259" key="2">
    <source>
        <dbReference type="Pfam" id="PF13411"/>
    </source>
</evidence>
<evidence type="ECO:0000313" key="3">
    <source>
        <dbReference type="EMBL" id="MCM2532122.1"/>
    </source>
</evidence>
<feature type="coiled-coil region" evidence="1">
    <location>
        <begin position="97"/>
        <end position="139"/>
    </location>
</feature>